<dbReference type="AlphaFoldDB" id="A0A915DI41"/>
<dbReference type="WBParaSite" id="jg19723">
    <property type="protein sequence ID" value="jg19723"/>
    <property type="gene ID" value="jg19723"/>
</dbReference>
<accession>A0A915DI41</accession>
<proteinExistence type="predicted"/>
<reference evidence="2" key="1">
    <citation type="submission" date="2022-11" db="UniProtKB">
        <authorList>
            <consortium name="WormBaseParasite"/>
        </authorList>
    </citation>
    <scope>IDENTIFICATION</scope>
</reference>
<organism evidence="1 2">
    <name type="scientific">Ditylenchus dipsaci</name>
    <dbReference type="NCBI Taxonomy" id="166011"/>
    <lineage>
        <taxon>Eukaryota</taxon>
        <taxon>Metazoa</taxon>
        <taxon>Ecdysozoa</taxon>
        <taxon>Nematoda</taxon>
        <taxon>Chromadorea</taxon>
        <taxon>Rhabditida</taxon>
        <taxon>Tylenchina</taxon>
        <taxon>Tylenchomorpha</taxon>
        <taxon>Sphaerularioidea</taxon>
        <taxon>Anguinidae</taxon>
        <taxon>Anguininae</taxon>
        <taxon>Ditylenchus</taxon>
    </lineage>
</organism>
<dbReference type="Proteomes" id="UP000887574">
    <property type="component" value="Unplaced"/>
</dbReference>
<protein>
    <submittedName>
        <fullName evidence="2">Uncharacterized protein</fullName>
    </submittedName>
</protein>
<name>A0A915DI41_9BILA</name>
<keyword evidence="1" id="KW-1185">Reference proteome</keyword>
<evidence type="ECO:0000313" key="1">
    <source>
        <dbReference type="Proteomes" id="UP000887574"/>
    </source>
</evidence>
<evidence type="ECO:0000313" key="2">
    <source>
        <dbReference type="WBParaSite" id="jg19723"/>
    </source>
</evidence>
<sequence length="112" mass="13261">MDQNAVVLCSGRCQHQRRSSSRIFANGRVSLGKKALRKCHWVFMQDPARRTRQSKHKISSERMCRIHRSRHQSTEKQRRMAGNLTGSEPLDYSIWNELKRRACVKSIRQLRR</sequence>